<dbReference type="RefSeq" id="WP_195693781.1">
    <property type="nucleotide sequence ID" value="NZ_CP064760.1"/>
</dbReference>
<keyword evidence="3" id="KW-1185">Reference proteome</keyword>
<dbReference type="EMBL" id="CP064760">
    <property type="protein sequence ID" value="QPE05770.1"/>
    <property type="molecule type" value="Genomic_DNA"/>
</dbReference>
<dbReference type="Proteomes" id="UP000594480">
    <property type="component" value="Chromosome"/>
</dbReference>
<evidence type="ECO:0000313" key="3">
    <source>
        <dbReference type="Proteomes" id="UP000594480"/>
    </source>
</evidence>
<dbReference type="KEGG" id="msf:IT882_07290"/>
<proteinExistence type="predicted"/>
<protein>
    <submittedName>
        <fullName evidence="2">Uncharacterized protein</fullName>
    </submittedName>
</protein>
<evidence type="ECO:0000313" key="2">
    <source>
        <dbReference type="EMBL" id="QPE05770.1"/>
    </source>
</evidence>
<accession>A0A7S8N035</accession>
<dbReference type="AlphaFoldDB" id="A0A7S8N035"/>
<sequence>MSGLAGDGAAVLNILGSSGGACEGDACALPSSGPDEVGLAPDQVHAETLTS</sequence>
<reference evidence="2 3" key="1">
    <citation type="submission" date="2020-11" db="EMBL/GenBank/DDBJ databases">
        <title>Amino acid is mineralized and recycled by bacteria in oceanic microbiome.</title>
        <authorList>
            <person name="Zheng L.Y."/>
        </authorList>
    </citation>
    <scope>NUCLEOTIDE SEQUENCE [LARGE SCALE GENOMIC DNA]</scope>
    <source>
        <strain evidence="2 3">A32-1</strain>
    </source>
</reference>
<feature type="region of interest" description="Disordered" evidence="1">
    <location>
        <begin position="31"/>
        <end position="51"/>
    </location>
</feature>
<organism evidence="2 3">
    <name type="scientific">Microbacterium schleiferi</name>
    <dbReference type="NCBI Taxonomy" id="69362"/>
    <lineage>
        <taxon>Bacteria</taxon>
        <taxon>Bacillati</taxon>
        <taxon>Actinomycetota</taxon>
        <taxon>Actinomycetes</taxon>
        <taxon>Micrococcales</taxon>
        <taxon>Microbacteriaceae</taxon>
        <taxon>Microbacterium</taxon>
    </lineage>
</organism>
<evidence type="ECO:0000256" key="1">
    <source>
        <dbReference type="SAM" id="MobiDB-lite"/>
    </source>
</evidence>
<gene>
    <name evidence="2" type="ORF">IT882_07290</name>
</gene>
<name>A0A7S8N035_9MICO</name>